<name>A0A498RB20_9FIRM</name>
<dbReference type="AlphaFoldDB" id="A0A498RB20"/>
<evidence type="ECO:0008006" key="3">
    <source>
        <dbReference type="Google" id="ProtNLM"/>
    </source>
</evidence>
<evidence type="ECO:0000313" key="1">
    <source>
        <dbReference type="EMBL" id="VBB08419.1"/>
    </source>
</evidence>
<reference evidence="1 2" key="1">
    <citation type="submission" date="2018-06" db="EMBL/GenBank/DDBJ databases">
        <authorList>
            <person name="Strepis N."/>
        </authorList>
    </citation>
    <scope>NUCLEOTIDE SEQUENCE [LARGE SCALE GENOMIC DNA]</scope>
    <source>
        <strain evidence="1">LUCI</strain>
    </source>
</reference>
<dbReference type="OrthoDB" id="1682114at2"/>
<sequence>MNFIKEAENILLHYNDLHRSLTNIEKQITQLVTISRPKELSAITLEVTGIPAKRVDETLNILYTLQTLQECKERTIGEFAKINKVLEDMGKEKGCELYGKVLRSWYIDKLAKEDIAEMIGYSTKRSVYDLRDKAIRKFAVMMFGIKALEVL</sequence>
<accession>A0A498RB20</accession>
<protein>
    <recommendedName>
        <fullName evidence="3">Rna polymerase sigma factor region 3/4</fullName>
    </recommendedName>
</protein>
<evidence type="ECO:0000313" key="2">
    <source>
        <dbReference type="Proteomes" id="UP000277811"/>
    </source>
</evidence>
<dbReference type="EMBL" id="UPPP01000090">
    <property type="protein sequence ID" value="VBB08419.1"/>
    <property type="molecule type" value="Genomic_DNA"/>
</dbReference>
<proteinExistence type="predicted"/>
<dbReference type="RefSeq" id="WP_122629288.1">
    <property type="nucleotide sequence ID" value="NZ_UPPP01000090.1"/>
</dbReference>
<keyword evidence="2" id="KW-1185">Reference proteome</keyword>
<organism evidence="1 2">
    <name type="scientific">Lucifera butyrica</name>
    <dbReference type="NCBI Taxonomy" id="1351585"/>
    <lineage>
        <taxon>Bacteria</taxon>
        <taxon>Bacillati</taxon>
        <taxon>Bacillota</taxon>
        <taxon>Negativicutes</taxon>
        <taxon>Veillonellales</taxon>
        <taxon>Veillonellaceae</taxon>
        <taxon>Lucifera</taxon>
    </lineage>
</organism>
<dbReference type="Proteomes" id="UP000277811">
    <property type="component" value="Unassembled WGS sequence"/>
</dbReference>
<gene>
    <name evidence="1" type="ORF">LUCI_3691</name>
</gene>